<protein>
    <submittedName>
        <fullName evidence="1">Uncharacterized protein</fullName>
    </submittedName>
</protein>
<reference evidence="1 2" key="1">
    <citation type="journal article" date="2018" name="Sci. Rep.">
        <title>Genomic signatures of local adaptation to the degree of environmental predictability in rotifers.</title>
        <authorList>
            <person name="Franch-Gras L."/>
            <person name="Hahn C."/>
            <person name="Garcia-Roger E.M."/>
            <person name="Carmona M.J."/>
            <person name="Serra M."/>
            <person name="Gomez A."/>
        </authorList>
    </citation>
    <scope>NUCLEOTIDE SEQUENCE [LARGE SCALE GENOMIC DNA]</scope>
    <source>
        <strain evidence="1">HYR1</strain>
    </source>
</reference>
<accession>A0A3M7SCK1</accession>
<organism evidence="1 2">
    <name type="scientific">Brachionus plicatilis</name>
    <name type="common">Marine rotifer</name>
    <name type="synonym">Brachionus muelleri</name>
    <dbReference type="NCBI Taxonomy" id="10195"/>
    <lineage>
        <taxon>Eukaryota</taxon>
        <taxon>Metazoa</taxon>
        <taxon>Spiralia</taxon>
        <taxon>Gnathifera</taxon>
        <taxon>Rotifera</taxon>
        <taxon>Eurotatoria</taxon>
        <taxon>Monogononta</taxon>
        <taxon>Pseudotrocha</taxon>
        <taxon>Ploima</taxon>
        <taxon>Brachionidae</taxon>
        <taxon>Brachionus</taxon>
    </lineage>
</organism>
<evidence type="ECO:0000313" key="1">
    <source>
        <dbReference type="EMBL" id="RNA33387.1"/>
    </source>
</evidence>
<comment type="caution">
    <text evidence="1">The sequence shown here is derived from an EMBL/GenBank/DDBJ whole genome shotgun (WGS) entry which is preliminary data.</text>
</comment>
<dbReference type="Proteomes" id="UP000276133">
    <property type="component" value="Unassembled WGS sequence"/>
</dbReference>
<name>A0A3M7SCK1_BRAPC</name>
<gene>
    <name evidence="1" type="ORF">BpHYR1_045183</name>
</gene>
<keyword evidence="2" id="KW-1185">Reference proteome</keyword>
<evidence type="ECO:0000313" key="2">
    <source>
        <dbReference type="Proteomes" id="UP000276133"/>
    </source>
</evidence>
<sequence>MRVSKLHSHVIVQQQRPNELTSVTNDLIRLFLIGKKLHQIFAQTILDKCLPIGLVHLASCIDQSKQATEQTRLRAQGLFVKFEVLFGEHVGLLSDVGAECVEQRIDKLFVAGVQVHVVEEAGEGFDNTWL</sequence>
<dbReference type="EMBL" id="REGN01001647">
    <property type="protein sequence ID" value="RNA33387.1"/>
    <property type="molecule type" value="Genomic_DNA"/>
</dbReference>
<proteinExistence type="predicted"/>
<dbReference type="AlphaFoldDB" id="A0A3M7SCK1"/>